<evidence type="ECO:0000313" key="3">
    <source>
        <dbReference type="EMBL" id="MED6159309.1"/>
    </source>
</evidence>
<dbReference type="PANTHER" id="PTHR43677:SF4">
    <property type="entry name" value="QUINONE OXIDOREDUCTASE-LIKE PROTEIN 2"/>
    <property type="match status" value="1"/>
</dbReference>
<comment type="caution">
    <text evidence="3">The sequence shown here is derived from an EMBL/GenBank/DDBJ whole genome shotgun (WGS) entry which is preliminary data.</text>
</comment>
<dbReference type="InterPro" id="IPR051397">
    <property type="entry name" value="Zn-ADH-like_protein"/>
</dbReference>
<keyword evidence="4" id="KW-1185">Reference proteome</keyword>
<organism evidence="3 4">
    <name type="scientific">Stylosanthes scabra</name>
    <dbReference type="NCBI Taxonomy" id="79078"/>
    <lineage>
        <taxon>Eukaryota</taxon>
        <taxon>Viridiplantae</taxon>
        <taxon>Streptophyta</taxon>
        <taxon>Embryophyta</taxon>
        <taxon>Tracheophyta</taxon>
        <taxon>Spermatophyta</taxon>
        <taxon>Magnoliopsida</taxon>
        <taxon>eudicotyledons</taxon>
        <taxon>Gunneridae</taxon>
        <taxon>Pentapetalae</taxon>
        <taxon>rosids</taxon>
        <taxon>fabids</taxon>
        <taxon>Fabales</taxon>
        <taxon>Fabaceae</taxon>
        <taxon>Papilionoideae</taxon>
        <taxon>50 kb inversion clade</taxon>
        <taxon>dalbergioids sensu lato</taxon>
        <taxon>Dalbergieae</taxon>
        <taxon>Pterocarpus clade</taxon>
        <taxon>Stylosanthes</taxon>
    </lineage>
</organism>
<evidence type="ECO:0000313" key="4">
    <source>
        <dbReference type="Proteomes" id="UP001341840"/>
    </source>
</evidence>
<reference evidence="3 4" key="1">
    <citation type="journal article" date="2023" name="Plants (Basel)">
        <title>Bridging the Gap: Combining Genomics and Transcriptomics Approaches to Understand Stylosanthes scabra, an Orphan Legume from the Brazilian Caatinga.</title>
        <authorList>
            <person name="Ferreira-Neto J.R.C."/>
            <person name="da Silva M.D."/>
            <person name="Binneck E."/>
            <person name="de Melo N.F."/>
            <person name="da Silva R.H."/>
            <person name="de Melo A.L.T.M."/>
            <person name="Pandolfi V."/>
            <person name="Bustamante F.O."/>
            <person name="Brasileiro-Vidal A.C."/>
            <person name="Benko-Iseppon A.M."/>
        </authorList>
    </citation>
    <scope>NUCLEOTIDE SEQUENCE [LARGE SCALE GENOMIC DNA]</scope>
    <source>
        <tissue evidence="3">Leaves</tissue>
    </source>
</reference>
<protein>
    <recommendedName>
        <fullName evidence="2">Alcohol dehydrogenase-like C-terminal domain-containing protein</fullName>
    </recommendedName>
</protein>
<dbReference type="Pfam" id="PF00107">
    <property type="entry name" value="ADH_zinc_N"/>
    <property type="match status" value="1"/>
</dbReference>
<dbReference type="InterPro" id="IPR036291">
    <property type="entry name" value="NAD(P)-bd_dom_sf"/>
</dbReference>
<dbReference type="InterPro" id="IPR013149">
    <property type="entry name" value="ADH-like_C"/>
</dbReference>
<sequence>MLTVEKSDFSLSHPLPPSLLSPSCSHSSAPGGVGLAAVQIGKACGAIVIAVARGAKKVHILKSLGVDHVVDLGSENVIESVKEFLKARRLKDGSHA</sequence>
<evidence type="ECO:0000259" key="2">
    <source>
        <dbReference type="Pfam" id="PF00107"/>
    </source>
</evidence>
<dbReference type="EMBL" id="JASCZI010121055">
    <property type="protein sequence ID" value="MED6159309.1"/>
    <property type="molecule type" value="Genomic_DNA"/>
</dbReference>
<dbReference type="Gene3D" id="3.40.50.720">
    <property type="entry name" value="NAD(P)-binding Rossmann-like Domain"/>
    <property type="match status" value="1"/>
</dbReference>
<gene>
    <name evidence="3" type="ORF">PIB30_041159</name>
</gene>
<feature type="region of interest" description="Disordered" evidence="1">
    <location>
        <begin position="1"/>
        <end position="30"/>
    </location>
</feature>
<feature type="domain" description="Alcohol dehydrogenase-like C-terminal" evidence="2">
    <location>
        <begin position="32"/>
        <end position="85"/>
    </location>
</feature>
<name>A0ABU6UE34_9FABA</name>
<dbReference type="Proteomes" id="UP001341840">
    <property type="component" value="Unassembled WGS sequence"/>
</dbReference>
<proteinExistence type="predicted"/>
<dbReference type="SUPFAM" id="SSF51735">
    <property type="entry name" value="NAD(P)-binding Rossmann-fold domains"/>
    <property type="match status" value="1"/>
</dbReference>
<accession>A0ABU6UE34</accession>
<evidence type="ECO:0000256" key="1">
    <source>
        <dbReference type="SAM" id="MobiDB-lite"/>
    </source>
</evidence>
<dbReference type="PANTHER" id="PTHR43677">
    <property type="entry name" value="SHORT-CHAIN DEHYDROGENASE/REDUCTASE"/>
    <property type="match status" value="1"/>
</dbReference>